<dbReference type="PANTHER" id="PTHR46015:SF1">
    <property type="entry name" value="HOMOCYSTEINE S-METHYLTRANSFERASE-LIKE ISOFORM 1"/>
    <property type="match status" value="1"/>
</dbReference>
<keyword evidence="3" id="KW-0479">Metal-binding</keyword>
<evidence type="ECO:0000256" key="4">
    <source>
        <dbReference type="ARBA" id="ARBA00022833"/>
    </source>
</evidence>
<dbReference type="STRING" id="708197.A0A166WHY9"/>
<dbReference type="GO" id="GO:0009086">
    <property type="term" value="P:methionine biosynthetic process"/>
    <property type="evidence" value="ECO:0007669"/>
    <property type="project" value="TreeGrafter"/>
</dbReference>
<keyword evidence="1 7" id="KW-0489">Methyltransferase</keyword>
<dbReference type="Proteomes" id="UP000076552">
    <property type="component" value="Unassembled WGS sequence"/>
</dbReference>
<evidence type="ECO:0000256" key="3">
    <source>
        <dbReference type="ARBA" id="ARBA00022723"/>
    </source>
</evidence>
<dbReference type="Gene3D" id="3.20.20.330">
    <property type="entry name" value="Homocysteine-binding-like domain"/>
    <property type="match status" value="1"/>
</dbReference>
<evidence type="ECO:0000313" key="7">
    <source>
        <dbReference type="EMBL" id="KZL75685.1"/>
    </source>
</evidence>
<name>A0A166WHY9_9PEZI</name>
<proteinExistence type="predicted"/>
<dbReference type="GO" id="GO:0046872">
    <property type="term" value="F:metal ion binding"/>
    <property type="evidence" value="ECO:0007669"/>
    <property type="project" value="UniProtKB-KW"/>
</dbReference>
<dbReference type="GO" id="GO:0032259">
    <property type="term" value="P:methylation"/>
    <property type="evidence" value="ECO:0007669"/>
    <property type="project" value="UniProtKB-KW"/>
</dbReference>
<sequence>MSRIQVLDGGLGTSLVDKYDVTFNERTPLWSTQLVIDDQDTLLACQREFVQAGVDVLLTATYQSSIEGFARTKTRDYPDGIPKSTIGLYLSKAVEVALKATHGYDSVKLALSLGPYGACLTPGQEYTGNYDERHDNEESLY</sequence>
<protein>
    <submittedName>
        <fullName evidence="7">Homocysteine S-methyltransferase</fullName>
    </submittedName>
</protein>
<keyword evidence="2 7" id="KW-0808">Transferase</keyword>
<evidence type="ECO:0000313" key="8">
    <source>
        <dbReference type="Proteomes" id="UP000076552"/>
    </source>
</evidence>
<dbReference type="InterPro" id="IPR036589">
    <property type="entry name" value="HCY_dom_sf"/>
</dbReference>
<dbReference type="InterPro" id="IPR003726">
    <property type="entry name" value="HCY_dom"/>
</dbReference>
<dbReference type="SUPFAM" id="SSF82282">
    <property type="entry name" value="Homocysteine S-methyltransferase"/>
    <property type="match status" value="1"/>
</dbReference>
<dbReference type="GO" id="GO:0033528">
    <property type="term" value="P:S-methylmethionine cycle"/>
    <property type="evidence" value="ECO:0007669"/>
    <property type="project" value="TreeGrafter"/>
</dbReference>
<dbReference type="EMBL" id="LFIV01000021">
    <property type="protein sequence ID" value="KZL75685.1"/>
    <property type="molecule type" value="Genomic_DNA"/>
</dbReference>
<evidence type="ECO:0000256" key="5">
    <source>
        <dbReference type="PROSITE-ProRule" id="PRU00333"/>
    </source>
</evidence>
<keyword evidence="8" id="KW-1185">Reference proteome</keyword>
<reference evidence="7 8" key="1">
    <citation type="submission" date="2015-06" db="EMBL/GenBank/DDBJ databases">
        <title>Survival trade-offs in plant roots during colonization by closely related pathogenic and mutualistic fungi.</title>
        <authorList>
            <person name="Hacquard S."/>
            <person name="Kracher B."/>
            <person name="Hiruma K."/>
            <person name="Weinman A."/>
            <person name="Muench P."/>
            <person name="Garrido Oter R."/>
            <person name="Ver Loren van Themaat E."/>
            <person name="Dallerey J.-F."/>
            <person name="Damm U."/>
            <person name="Henrissat B."/>
            <person name="Lespinet O."/>
            <person name="Thon M."/>
            <person name="Kemen E."/>
            <person name="McHardy A.C."/>
            <person name="Schulze-Lefert P."/>
            <person name="O'Connell R.J."/>
        </authorList>
    </citation>
    <scope>NUCLEOTIDE SEQUENCE [LARGE SCALE GENOMIC DNA]</scope>
    <source>
        <strain evidence="7 8">0861</strain>
    </source>
</reference>
<dbReference type="PANTHER" id="PTHR46015">
    <property type="entry name" value="ZGC:172121"/>
    <property type="match status" value="1"/>
</dbReference>
<feature type="domain" description="Hcy-binding" evidence="6">
    <location>
        <begin position="1"/>
        <end position="141"/>
    </location>
</feature>
<keyword evidence="4" id="KW-0862">Zinc</keyword>
<dbReference type="InterPro" id="IPR051486">
    <property type="entry name" value="Hcy_S-methyltransferase"/>
</dbReference>
<accession>A0A166WHY9</accession>
<evidence type="ECO:0000256" key="2">
    <source>
        <dbReference type="ARBA" id="ARBA00022679"/>
    </source>
</evidence>
<gene>
    <name evidence="7" type="ORF">CT0861_05351</name>
</gene>
<dbReference type="GO" id="GO:0008898">
    <property type="term" value="F:S-adenosylmethionine-homocysteine S-methyltransferase activity"/>
    <property type="evidence" value="ECO:0007669"/>
    <property type="project" value="TreeGrafter"/>
</dbReference>
<dbReference type="AlphaFoldDB" id="A0A166WHY9"/>
<dbReference type="Pfam" id="PF02574">
    <property type="entry name" value="S-methyl_trans"/>
    <property type="match status" value="1"/>
</dbReference>
<organism evidence="7 8">
    <name type="scientific">Colletotrichum tofieldiae</name>
    <dbReference type="NCBI Taxonomy" id="708197"/>
    <lineage>
        <taxon>Eukaryota</taxon>
        <taxon>Fungi</taxon>
        <taxon>Dikarya</taxon>
        <taxon>Ascomycota</taxon>
        <taxon>Pezizomycotina</taxon>
        <taxon>Sordariomycetes</taxon>
        <taxon>Hypocreomycetidae</taxon>
        <taxon>Glomerellales</taxon>
        <taxon>Glomerellaceae</taxon>
        <taxon>Colletotrichum</taxon>
        <taxon>Colletotrichum spaethianum species complex</taxon>
    </lineage>
</organism>
<dbReference type="PROSITE" id="PS50970">
    <property type="entry name" value="HCY"/>
    <property type="match status" value="1"/>
</dbReference>
<comment type="caution">
    <text evidence="5">Lacks conserved residue(s) required for the propagation of feature annotation.</text>
</comment>
<evidence type="ECO:0000256" key="1">
    <source>
        <dbReference type="ARBA" id="ARBA00022603"/>
    </source>
</evidence>
<comment type="caution">
    <text evidence="7">The sequence shown here is derived from an EMBL/GenBank/DDBJ whole genome shotgun (WGS) entry which is preliminary data.</text>
</comment>
<evidence type="ECO:0000259" key="6">
    <source>
        <dbReference type="PROSITE" id="PS50970"/>
    </source>
</evidence>